<keyword evidence="9" id="KW-1185">Reference proteome</keyword>
<feature type="transmembrane region" description="Helical" evidence="5">
    <location>
        <begin position="68"/>
        <end position="88"/>
    </location>
</feature>
<dbReference type="Gene3D" id="1.20.1250.20">
    <property type="entry name" value="MFS general substrate transporter like domains"/>
    <property type="match status" value="1"/>
</dbReference>
<evidence type="ECO:0000259" key="6">
    <source>
        <dbReference type="PROSITE" id="PS50850"/>
    </source>
</evidence>
<dbReference type="Proteomes" id="UP000275027">
    <property type="component" value="Unassembled WGS sequence"/>
</dbReference>
<comment type="subcellular location">
    <subcellularLocation>
        <location evidence="1">Membrane</location>
        <topology evidence="1">Multi-pass membrane protein</topology>
    </subcellularLocation>
</comment>
<dbReference type="RefSeq" id="WP_101470898.1">
    <property type="nucleotide sequence ID" value="NZ_PJND01000007.1"/>
</dbReference>
<feature type="domain" description="Major facilitator superfamily (MFS) profile" evidence="6">
    <location>
        <begin position="224"/>
        <end position="401"/>
    </location>
</feature>
<evidence type="ECO:0000256" key="1">
    <source>
        <dbReference type="ARBA" id="ARBA00004141"/>
    </source>
</evidence>
<feature type="transmembrane region" description="Helical" evidence="5">
    <location>
        <begin position="182"/>
        <end position="203"/>
    </location>
</feature>
<reference evidence="8 10" key="2">
    <citation type="submission" date="2018-10" db="EMBL/GenBank/DDBJ databases">
        <title>Genomic Encyclopedia of Archaeal and Bacterial Type Strains, Phase II (KMG-II): from individual species to whole genera.</title>
        <authorList>
            <person name="Goeker M."/>
        </authorList>
    </citation>
    <scope>NUCLEOTIDE SEQUENCE [LARGE SCALE GENOMIC DNA]</scope>
    <source>
        <strain evidence="8 10">DSM 21886</strain>
    </source>
</reference>
<dbReference type="InterPro" id="IPR051788">
    <property type="entry name" value="MFS_Transporter"/>
</dbReference>
<name>A0A497VG90_9FLAO</name>
<dbReference type="AlphaFoldDB" id="A0A497VG90"/>
<evidence type="ECO:0000313" key="8">
    <source>
        <dbReference type="EMBL" id="RLJ35743.1"/>
    </source>
</evidence>
<evidence type="ECO:0000256" key="2">
    <source>
        <dbReference type="ARBA" id="ARBA00022692"/>
    </source>
</evidence>
<accession>A0A497VG90</accession>
<feature type="transmembrane region" description="Helical" evidence="5">
    <location>
        <begin position="376"/>
        <end position="395"/>
    </location>
</feature>
<dbReference type="Proteomes" id="UP000233767">
    <property type="component" value="Unassembled WGS sequence"/>
</dbReference>
<keyword evidence="4 5" id="KW-0472">Membrane</keyword>
<keyword evidence="3 5" id="KW-1133">Transmembrane helix</keyword>
<feature type="transmembrane region" description="Helical" evidence="5">
    <location>
        <begin position="158"/>
        <end position="176"/>
    </location>
</feature>
<feature type="transmembrane region" description="Helical" evidence="5">
    <location>
        <begin position="291"/>
        <end position="311"/>
    </location>
</feature>
<feature type="transmembrane region" description="Helical" evidence="5">
    <location>
        <begin position="260"/>
        <end position="279"/>
    </location>
</feature>
<evidence type="ECO:0000256" key="4">
    <source>
        <dbReference type="ARBA" id="ARBA00023136"/>
    </source>
</evidence>
<proteinExistence type="predicted"/>
<evidence type="ECO:0000256" key="3">
    <source>
        <dbReference type="ARBA" id="ARBA00022989"/>
    </source>
</evidence>
<dbReference type="PANTHER" id="PTHR23514">
    <property type="entry name" value="BYPASS OF STOP CODON PROTEIN 6"/>
    <property type="match status" value="1"/>
</dbReference>
<comment type="caution">
    <text evidence="8">The sequence shown here is derived from an EMBL/GenBank/DDBJ whole genome shotgun (WGS) entry which is preliminary data.</text>
</comment>
<evidence type="ECO:0000313" key="7">
    <source>
        <dbReference type="EMBL" id="PKW28753.1"/>
    </source>
</evidence>
<feature type="transmembrane region" description="Helical" evidence="5">
    <location>
        <begin position="119"/>
        <end position="137"/>
    </location>
</feature>
<dbReference type="PANTHER" id="PTHR23514:SF13">
    <property type="entry name" value="INNER MEMBRANE PROTEIN YBJJ"/>
    <property type="match status" value="1"/>
</dbReference>
<feature type="transmembrane region" description="Helical" evidence="5">
    <location>
        <begin position="95"/>
        <end position="113"/>
    </location>
</feature>
<feature type="transmembrane region" description="Helical" evidence="5">
    <location>
        <begin position="317"/>
        <end position="337"/>
    </location>
</feature>
<dbReference type="SUPFAM" id="SSF103473">
    <property type="entry name" value="MFS general substrate transporter"/>
    <property type="match status" value="1"/>
</dbReference>
<dbReference type="InterPro" id="IPR011701">
    <property type="entry name" value="MFS"/>
</dbReference>
<dbReference type="EMBL" id="PJND01000007">
    <property type="protein sequence ID" value="PKW28753.1"/>
    <property type="molecule type" value="Genomic_DNA"/>
</dbReference>
<dbReference type="GO" id="GO:0016020">
    <property type="term" value="C:membrane"/>
    <property type="evidence" value="ECO:0007669"/>
    <property type="project" value="UniProtKB-SubCell"/>
</dbReference>
<dbReference type="InterPro" id="IPR036259">
    <property type="entry name" value="MFS_trans_sf"/>
</dbReference>
<protein>
    <submittedName>
        <fullName evidence="8">Fucose permease</fullName>
    </submittedName>
</protein>
<reference evidence="7 9" key="1">
    <citation type="submission" date="2017-12" db="EMBL/GenBank/DDBJ databases">
        <title>Genomic Encyclopedia of Type Strains, Phase III (KMG-III): the genomes of soil and plant-associated and newly described type strains.</title>
        <authorList>
            <person name="Whitman W."/>
        </authorList>
    </citation>
    <scope>NUCLEOTIDE SEQUENCE [LARGE SCALE GENOMIC DNA]</scope>
    <source>
        <strain evidence="7 9">IP-10</strain>
    </source>
</reference>
<dbReference type="GO" id="GO:0022857">
    <property type="term" value="F:transmembrane transporter activity"/>
    <property type="evidence" value="ECO:0007669"/>
    <property type="project" value="InterPro"/>
</dbReference>
<organism evidence="8 10">
    <name type="scientific">Flavobacterium lindanitolerans</name>
    <dbReference type="NCBI Taxonomy" id="428988"/>
    <lineage>
        <taxon>Bacteria</taxon>
        <taxon>Pseudomonadati</taxon>
        <taxon>Bacteroidota</taxon>
        <taxon>Flavobacteriia</taxon>
        <taxon>Flavobacteriales</taxon>
        <taxon>Flavobacteriaceae</taxon>
        <taxon>Flavobacterium</taxon>
    </lineage>
</organism>
<dbReference type="EMBL" id="RCCB01000010">
    <property type="protein sequence ID" value="RLJ35743.1"/>
    <property type="molecule type" value="Genomic_DNA"/>
</dbReference>
<dbReference type="CDD" id="cd17393">
    <property type="entry name" value="MFS_MosC_like"/>
    <property type="match status" value="1"/>
</dbReference>
<feature type="transmembrane region" description="Helical" evidence="5">
    <location>
        <begin position="224"/>
        <end position="248"/>
    </location>
</feature>
<gene>
    <name evidence="7" type="ORF">B0G92_0378</name>
    <name evidence="8" type="ORF">CLV50_1127</name>
</gene>
<feature type="transmembrane region" description="Helical" evidence="5">
    <location>
        <begin position="29"/>
        <end position="48"/>
    </location>
</feature>
<evidence type="ECO:0000313" key="9">
    <source>
        <dbReference type="Proteomes" id="UP000233767"/>
    </source>
</evidence>
<dbReference type="PROSITE" id="PS50850">
    <property type="entry name" value="MFS"/>
    <property type="match status" value="1"/>
</dbReference>
<feature type="transmembrane region" description="Helical" evidence="5">
    <location>
        <begin position="349"/>
        <end position="370"/>
    </location>
</feature>
<evidence type="ECO:0000313" key="10">
    <source>
        <dbReference type="Proteomes" id="UP000275027"/>
    </source>
</evidence>
<dbReference type="Pfam" id="PF07690">
    <property type="entry name" value="MFS_1"/>
    <property type="match status" value="1"/>
</dbReference>
<keyword evidence="2 5" id="KW-0812">Transmembrane</keyword>
<evidence type="ECO:0000256" key="5">
    <source>
        <dbReference type="SAM" id="Phobius"/>
    </source>
</evidence>
<dbReference type="InterPro" id="IPR020846">
    <property type="entry name" value="MFS_dom"/>
</dbReference>
<sequence>MEFRFINAFNTRPKLKGYKHAKESYLKRIRWAVSLFYFGMGLCFATWASRIPDIKASLHLSESDLGSILFALPFGQLMIMPFSGKLVTKYGSHKILLIALALYAIALTNLGLAEKPWQLSLGLFLFGIFGNLSNIAVNTQGVYTEGLFKRTIMSSFHGAWSTAGFSGALIGIAMLALKLSPFQHFVIAALIVFVLMAANYKYLIRAKEKKSSEKKKFFAKPDGVLLWLGIIGFCCMASEGVMFDWSGVYFKEIVKAPGPLVILGYTSFMIMMASGRFLGDRLIYKYGRKRVLQISGLLISTGLFTSVFLPYLIPSTLAFMLVGLGVSTIVPTVYSIAGKNATVAPGEALTIVSSVSFLGFLMGPPVIGFIAEAAGLQFSFAFIGIFGVLIAFMASRIKAIQ</sequence>